<reference evidence="6 7" key="1">
    <citation type="journal article" date="2023" name="Elife">
        <title>Identification of key yeast species and microbe-microbe interactions impacting larval growth of Drosophila in the wild.</title>
        <authorList>
            <person name="Mure A."/>
            <person name="Sugiura Y."/>
            <person name="Maeda R."/>
            <person name="Honda K."/>
            <person name="Sakurai N."/>
            <person name="Takahashi Y."/>
            <person name="Watada M."/>
            <person name="Katoh T."/>
            <person name="Gotoh A."/>
            <person name="Gotoh Y."/>
            <person name="Taniguchi I."/>
            <person name="Nakamura K."/>
            <person name="Hayashi T."/>
            <person name="Katayama T."/>
            <person name="Uemura T."/>
            <person name="Hattori Y."/>
        </authorList>
    </citation>
    <scope>NUCLEOTIDE SEQUENCE [LARGE SCALE GENOMIC DNA]</scope>
    <source>
        <strain evidence="6 7">KH-74</strain>
    </source>
</reference>
<dbReference type="PROSITE" id="PS01036">
    <property type="entry name" value="HSP70_3"/>
    <property type="match status" value="1"/>
</dbReference>
<dbReference type="FunFam" id="1.20.1270.10:FF:000002">
    <property type="entry name" value="Heat shock 70 kDa protein 4"/>
    <property type="match status" value="1"/>
</dbReference>
<protein>
    <recommendedName>
        <fullName evidence="8">Heat shock protein 70</fullName>
    </recommendedName>
</protein>
<dbReference type="SUPFAM" id="SSF53067">
    <property type="entry name" value="Actin-like ATPase domain"/>
    <property type="match status" value="2"/>
</dbReference>
<dbReference type="PANTHER" id="PTHR45639:SF4">
    <property type="entry name" value="HSC70CB, ISOFORM G"/>
    <property type="match status" value="1"/>
</dbReference>
<dbReference type="PANTHER" id="PTHR45639">
    <property type="entry name" value="HSC70CB, ISOFORM G-RELATED"/>
    <property type="match status" value="1"/>
</dbReference>
<evidence type="ECO:0000256" key="1">
    <source>
        <dbReference type="ARBA" id="ARBA00007381"/>
    </source>
</evidence>
<dbReference type="InterPro" id="IPR013126">
    <property type="entry name" value="Hsp_70_fam"/>
</dbReference>
<dbReference type="Gene3D" id="3.30.30.30">
    <property type="match status" value="1"/>
</dbReference>
<proteinExistence type="inferred from homology"/>
<name>A0AAV5S1I8_MAUHU</name>
<dbReference type="EMBL" id="BTGD01000013">
    <property type="protein sequence ID" value="GMM57525.1"/>
    <property type="molecule type" value="Genomic_DNA"/>
</dbReference>
<keyword evidence="3" id="KW-0067">ATP-binding</keyword>
<sequence length="637" mass="70515">MSAPVGIDFGNMHSVMAVARNNGVDILINEVSNRTTPSIVSFGDKQRFIGEDGKTKQVSSVTNTVDNLQTLLGVRVGSGDYERELQYTSAELVENSKGFADVQVNYGGEAQTFTTTQLVAMYLDHLKSIVTGELKADIKDICIAIPTWYTDERRIALLDACRIIGLYNVTVVDTLTAAAAFYGLTKPDLPEPKTKGRIVGFFDSGYSSTSFSVVSFHNGKMKTLATNYVKGLGGRDFDHALAEHFADEFKAKYKIDIRTNAKAYFRVMKQVEKFKKVLSVNKVAQLNIECLMNDIDVSAELTREEFEAILAPLVTKKIEHCLKQTLKHAHVSSLDAIELLGGSSRIPLIKSIVEETTGLSLSSTLNQDEAAVKGAALIAAIFSSTVGVKPFKFRSVLGEDITLMWDNPGPSGADAAHIMSKDTHYPTTRSAVIKTAGDFVLAAHHGKKQKATKEMAQLSQSLLGLWKVYGIDHHMDKKKKKATALVELIVSCNVSRLLQVDEAYLVEVDETAKEDKAGGPRYKRLQTLAVDSMSISPYEDKIMDWADLERLQHAQDDLVKETEEKKNELESSIYSLRARLEETYNQVVTEQEKKHILGLLSNSEDWLYGDGEDSTLEEYTAKYAEVQNILAQLQARL</sequence>
<dbReference type="GO" id="GO:0005829">
    <property type="term" value="C:cytosol"/>
    <property type="evidence" value="ECO:0007669"/>
    <property type="project" value="TreeGrafter"/>
</dbReference>
<dbReference type="Gene3D" id="3.90.640.10">
    <property type="entry name" value="Actin, Chain A, domain 4"/>
    <property type="match status" value="1"/>
</dbReference>
<dbReference type="InterPro" id="IPR029048">
    <property type="entry name" value="HSP70_C_sf"/>
</dbReference>
<dbReference type="Gene3D" id="3.30.420.40">
    <property type="match status" value="2"/>
</dbReference>
<accession>A0AAV5S1I8</accession>
<dbReference type="InterPro" id="IPR043129">
    <property type="entry name" value="ATPase_NBD"/>
</dbReference>
<keyword evidence="5" id="KW-0175">Coiled coil</keyword>
<evidence type="ECO:0000256" key="4">
    <source>
        <dbReference type="ARBA" id="ARBA00023016"/>
    </source>
</evidence>
<dbReference type="Gene3D" id="1.20.1270.10">
    <property type="match status" value="1"/>
</dbReference>
<dbReference type="GO" id="GO:0005524">
    <property type="term" value="F:ATP binding"/>
    <property type="evidence" value="ECO:0007669"/>
    <property type="project" value="UniProtKB-KW"/>
</dbReference>
<evidence type="ECO:0008006" key="8">
    <source>
        <dbReference type="Google" id="ProtNLM"/>
    </source>
</evidence>
<keyword evidence="7" id="KW-1185">Reference proteome</keyword>
<evidence type="ECO:0000256" key="2">
    <source>
        <dbReference type="ARBA" id="ARBA00022741"/>
    </source>
</evidence>
<organism evidence="6 7">
    <name type="scientific">Maudiozyma humilis</name>
    <name type="common">Sour dough yeast</name>
    <name type="synonym">Kazachstania humilis</name>
    <dbReference type="NCBI Taxonomy" id="51915"/>
    <lineage>
        <taxon>Eukaryota</taxon>
        <taxon>Fungi</taxon>
        <taxon>Dikarya</taxon>
        <taxon>Ascomycota</taxon>
        <taxon>Saccharomycotina</taxon>
        <taxon>Saccharomycetes</taxon>
        <taxon>Saccharomycetales</taxon>
        <taxon>Saccharomycetaceae</taxon>
        <taxon>Maudiozyma</taxon>
    </lineage>
</organism>
<dbReference type="GO" id="GO:0140662">
    <property type="term" value="F:ATP-dependent protein folding chaperone"/>
    <property type="evidence" value="ECO:0007669"/>
    <property type="project" value="InterPro"/>
</dbReference>
<gene>
    <name evidence="6" type="ORF">DAKH74_041410</name>
</gene>
<dbReference type="PRINTS" id="PR00301">
    <property type="entry name" value="HEATSHOCK70"/>
</dbReference>
<evidence type="ECO:0000256" key="3">
    <source>
        <dbReference type="ARBA" id="ARBA00022840"/>
    </source>
</evidence>
<evidence type="ECO:0000256" key="5">
    <source>
        <dbReference type="SAM" id="Coils"/>
    </source>
</evidence>
<comment type="caution">
    <text evidence="6">The sequence shown here is derived from an EMBL/GenBank/DDBJ whole genome shotgun (WGS) entry which is preliminary data.</text>
</comment>
<evidence type="ECO:0000313" key="6">
    <source>
        <dbReference type="EMBL" id="GMM57525.1"/>
    </source>
</evidence>
<dbReference type="Pfam" id="PF00012">
    <property type="entry name" value="HSP70"/>
    <property type="match status" value="1"/>
</dbReference>
<keyword evidence="4" id="KW-0346">Stress response</keyword>
<dbReference type="FunFam" id="3.30.420.40:FF:000171">
    <property type="entry name" value="Heat shock 70 kDa protein 4"/>
    <property type="match status" value="2"/>
</dbReference>
<dbReference type="GO" id="GO:0005634">
    <property type="term" value="C:nucleus"/>
    <property type="evidence" value="ECO:0007669"/>
    <property type="project" value="TreeGrafter"/>
</dbReference>
<dbReference type="InterPro" id="IPR018181">
    <property type="entry name" value="Heat_shock_70_CS"/>
</dbReference>
<dbReference type="Proteomes" id="UP001377567">
    <property type="component" value="Unassembled WGS sequence"/>
</dbReference>
<dbReference type="InterPro" id="IPR029047">
    <property type="entry name" value="HSP70_peptide-bd_sf"/>
</dbReference>
<dbReference type="AlphaFoldDB" id="A0AAV5S1I8"/>
<feature type="coiled-coil region" evidence="5">
    <location>
        <begin position="548"/>
        <end position="579"/>
    </location>
</feature>
<comment type="similarity">
    <text evidence="1">Belongs to the heat shock protein 70 family.</text>
</comment>
<dbReference type="Gene3D" id="2.60.34.10">
    <property type="entry name" value="Substrate Binding Domain Of DNAk, Chain A, domain 1"/>
    <property type="match status" value="1"/>
</dbReference>
<dbReference type="FunFam" id="3.90.640.10:FF:000004">
    <property type="entry name" value="Heat shock 70 kDa protein 4"/>
    <property type="match status" value="1"/>
</dbReference>
<dbReference type="SUPFAM" id="SSF100934">
    <property type="entry name" value="Heat shock protein 70kD (HSP70), C-terminal subdomain"/>
    <property type="match status" value="1"/>
</dbReference>
<evidence type="ECO:0000313" key="7">
    <source>
        <dbReference type="Proteomes" id="UP001377567"/>
    </source>
</evidence>
<keyword evidence="2" id="KW-0547">Nucleotide-binding</keyword>